<dbReference type="Ensembl" id="ENSKMAT00000009731.1">
    <property type="protein sequence ID" value="ENSKMAP00000009584.1"/>
    <property type="gene ID" value="ENSKMAG00000007198.1"/>
</dbReference>
<evidence type="ECO:0000256" key="1">
    <source>
        <dbReference type="ARBA" id="ARBA00010090"/>
    </source>
</evidence>
<dbReference type="RefSeq" id="XP_017274848.1">
    <property type="nucleotide sequence ID" value="XM_017419359.3"/>
</dbReference>
<protein>
    <submittedName>
        <fullName evidence="2">Apolipoprotein L</fullName>
    </submittedName>
</protein>
<organism evidence="2 3">
    <name type="scientific">Kryptolebias marmoratus</name>
    <name type="common">Mangrove killifish</name>
    <name type="synonym">Rivulus marmoratus</name>
    <dbReference type="NCBI Taxonomy" id="37003"/>
    <lineage>
        <taxon>Eukaryota</taxon>
        <taxon>Metazoa</taxon>
        <taxon>Chordata</taxon>
        <taxon>Craniata</taxon>
        <taxon>Vertebrata</taxon>
        <taxon>Euteleostomi</taxon>
        <taxon>Actinopterygii</taxon>
        <taxon>Neopterygii</taxon>
        <taxon>Teleostei</taxon>
        <taxon>Neoteleostei</taxon>
        <taxon>Acanthomorphata</taxon>
        <taxon>Ovalentaria</taxon>
        <taxon>Atherinomorphae</taxon>
        <taxon>Cyprinodontiformes</taxon>
        <taxon>Rivulidae</taxon>
        <taxon>Kryptolebias</taxon>
    </lineage>
</organism>
<evidence type="ECO:0000313" key="2">
    <source>
        <dbReference type="Ensembl" id="ENSKMAP00000009584.1"/>
    </source>
</evidence>
<sequence length="570" mass="63369">MFAEDRTRPCEDDKMSEESQELQKALCQYVTDTLTYITTARDFCLKFPQWKKWRQEELDRMKDIRERDDKIDLTFSHVAKSEKKGKAFGEFLKSKFQLNADSRHAELENELTDVLKDTAEGLEELHVFLDAVEKLAVTSLHVFIKNQMLHLPETISFKDIQAVITAAQQICPLLLVFKRDTNTFFLPTLQNVEVLEYMLEKYTETTKDICEKLGKRDMDLETAAETAAEFDVALCENDKQKMADHIKQLDKIRMDEDFQLVFLFQNVSCSRFINEFNERQPRMLEFLNELEQRAVQLDRMCKGAKISSVAGSSVGAVGGVLSIVGLALIPVTAGVSLTLTMAGVGLGITSGVNSMVTTATNIGVNHTHQKKANEVFKTFMKDVQSIQDCLEEVTSQPAANVEPSEIDVAVGVGMIASNIGTIGRGIDSMADAASALKVLQTEGVVTSAGKVVAQEGEALRNAPKVASDIPDISQAAVKGSLTASQGARSLFIAANALFLGMDVFFITMDSMTLAKGCETKVSKFIRARSALWLSEIESWEKICNSLCESKLTKDENRAILEKPFYPWKKI</sequence>
<dbReference type="InterPro" id="IPR008405">
    <property type="entry name" value="ApoL"/>
</dbReference>
<dbReference type="GO" id="GO:0008289">
    <property type="term" value="F:lipid binding"/>
    <property type="evidence" value="ECO:0007669"/>
    <property type="project" value="InterPro"/>
</dbReference>
<dbReference type="PANTHER" id="PTHR14096">
    <property type="entry name" value="APOLIPOPROTEIN L"/>
    <property type="match status" value="1"/>
</dbReference>
<evidence type="ECO:0000313" key="3">
    <source>
        <dbReference type="Proteomes" id="UP000264800"/>
    </source>
</evidence>
<dbReference type="GO" id="GO:0016020">
    <property type="term" value="C:membrane"/>
    <property type="evidence" value="ECO:0007669"/>
    <property type="project" value="TreeGrafter"/>
</dbReference>
<dbReference type="AlphaFoldDB" id="A0A3Q3AEB4"/>
<proteinExistence type="inferred from homology"/>
<dbReference type="Proteomes" id="UP000264800">
    <property type="component" value="Unplaced"/>
</dbReference>
<dbReference type="GO" id="GO:0005576">
    <property type="term" value="C:extracellular region"/>
    <property type="evidence" value="ECO:0007669"/>
    <property type="project" value="InterPro"/>
</dbReference>
<dbReference type="PANTHER" id="PTHR14096:SF57">
    <property type="entry name" value="APOLIPOPROTEIN L4"/>
    <property type="match status" value="1"/>
</dbReference>
<dbReference type="OrthoDB" id="8442985at2759"/>
<dbReference type="GO" id="GO:0042157">
    <property type="term" value="P:lipoprotein metabolic process"/>
    <property type="evidence" value="ECO:0007669"/>
    <property type="project" value="InterPro"/>
</dbReference>
<dbReference type="GeneID" id="108237734"/>
<dbReference type="GeneTree" id="ENSGT01030000234599"/>
<comment type="similarity">
    <text evidence="1">Belongs to the apolipoprotein L family.</text>
</comment>
<dbReference type="Pfam" id="PF05461">
    <property type="entry name" value="ApoL"/>
    <property type="match status" value="1"/>
</dbReference>
<reference evidence="2" key="2">
    <citation type="submission" date="2025-09" db="UniProtKB">
        <authorList>
            <consortium name="Ensembl"/>
        </authorList>
    </citation>
    <scope>IDENTIFICATION</scope>
</reference>
<reference evidence="2" key="1">
    <citation type="submission" date="2025-08" db="UniProtKB">
        <authorList>
            <consortium name="Ensembl"/>
        </authorList>
    </citation>
    <scope>IDENTIFICATION</scope>
</reference>
<dbReference type="GO" id="GO:0006869">
    <property type="term" value="P:lipid transport"/>
    <property type="evidence" value="ECO:0007669"/>
    <property type="project" value="InterPro"/>
</dbReference>
<accession>A0A3Q3AEB4</accession>
<dbReference type="STRING" id="37003.ENSKMAP00000009584"/>
<name>A0A3Q3AEB4_KRYMA</name>
<dbReference type="KEGG" id="kmr:108237734"/>
<dbReference type="OMA" id="DICMEMA"/>
<keyword evidence="3" id="KW-1185">Reference proteome</keyword>